<dbReference type="PANTHER" id="PTHR39535:SF2">
    <property type="entry name" value="HTTM DOMAIN-CONTAINING PROTEIN"/>
    <property type="match status" value="1"/>
</dbReference>
<dbReference type="InterPro" id="IPR011020">
    <property type="entry name" value="HTTM-like"/>
</dbReference>
<evidence type="ECO:0000256" key="4">
    <source>
        <dbReference type="ARBA" id="ARBA00023136"/>
    </source>
</evidence>
<dbReference type="InterPro" id="IPR007263">
    <property type="entry name" value="DCC1-like"/>
</dbReference>
<evidence type="ECO:0000256" key="2">
    <source>
        <dbReference type="ARBA" id="ARBA00022692"/>
    </source>
</evidence>
<sequence length="614" mass="70333">MDTDGSQAAAHRTSGKTDTNFWHIASRQEVFGIDLRTLALFRVLMGAYLFVDLCLRSRDLTAHYTDFGVLPRDVALSHLSPSSFSLHLMNGSAAFQAGLFLLAAVFALMLIVGWRTRLATFMCWLLLLSLQNRNTLILSGEDNLALLLLFWAMFLPTGARYSVDAALGEDRQDRDHNYCSIGTAALLLQGMSMYFFSALLKSDDIWMPDGTAVYYALHLDYLATPFAIWFRQFEGVLKGLTYYVWTLELVGPILIFSPILNRPLRAALMLCFMTMHIGFWMCLEIGLFPLISIIMNLTFMPAWMWDAIEERLRYKDQSRLTIWYDRDCGFCRRICHLITTFLFLRDVSIEPAQKDLVIGPLLEETNSWVLTDGQSHHLRWTAMCRLVATSPVFWFTMPLLTFKPLAWAGDRAYRWVARNRRWLAAVSPRGREQRLIKHGASRFTNLIAAMALIFVTIQNVSTVPPAGIRLPEEFHAIRQFFGLYQHWTMFAPHPEMNSPWPEIRGELADGAVVDVYNMRIEAADTARPAVVSGVYVNARWRKYLSNLEDQSYGDEPQRLALNYSRYLCRKWTARHSSTAPLSTFIVTFNVDWSRPPGFSKDTSIRMVWAHNCLG</sequence>
<dbReference type="Pfam" id="PF04134">
    <property type="entry name" value="DCC1-like"/>
    <property type="match status" value="1"/>
</dbReference>
<dbReference type="InterPro" id="IPR052964">
    <property type="entry name" value="Sporulation_signal_mat"/>
</dbReference>
<feature type="transmembrane region" description="Helical" evidence="5">
    <location>
        <begin position="93"/>
        <end position="114"/>
    </location>
</feature>
<protein>
    <recommendedName>
        <fullName evidence="6">HTTM-like domain-containing protein</fullName>
    </recommendedName>
</protein>
<dbReference type="EMBL" id="CP143423">
    <property type="protein sequence ID" value="WVX49945.1"/>
    <property type="molecule type" value="Genomic_DNA"/>
</dbReference>
<feature type="transmembrane region" description="Helical" evidence="5">
    <location>
        <begin position="179"/>
        <end position="200"/>
    </location>
</feature>
<keyword evidence="2 5" id="KW-0812">Transmembrane</keyword>
<evidence type="ECO:0000313" key="8">
    <source>
        <dbReference type="Proteomes" id="UP001318682"/>
    </source>
</evidence>
<keyword evidence="8" id="KW-1185">Reference proteome</keyword>
<accession>A0ABZ2BXP8</accession>
<feature type="transmembrane region" description="Helical" evidence="5">
    <location>
        <begin position="212"/>
        <end position="230"/>
    </location>
</feature>
<feature type="transmembrane region" description="Helical" evidence="5">
    <location>
        <begin position="144"/>
        <end position="167"/>
    </location>
</feature>
<reference evidence="8" key="1">
    <citation type="submission" date="2024-01" db="EMBL/GenBank/DDBJ databases">
        <title>Roseobacter fucihabitans sp. nov., isolated from the brown alga Fucus spiralis.</title>
        <authorList>
            <person name="Hahnke S."/>
            <person name="Berger M."/>
            <person name="Schlingloff A."/>
            <person name="Athale I."/>
            <person name="Neumann-Schaal M."/>
            <person name="Adenaya A."/>
            <person name="Poehlein A."/>
            <person name="Daniel R."/>
            <person name="Pertersen J."/>
            <person name="Brinkhoff T."/>
        </authorList>
    </citation>
    <scope>NUCLEOTIDE SEQUENCE [LARGE SCALE GENOMIC DNA]</scope>
    <source>
        <strain evidence="8">B14</strain>
    </source>
</reference>
<keyword evidence="4 5" id="KW-0472">Membrane</keyword>
<dbReference type="PANTHER" id="PTHR39535">
    <property type="entry name" value="SPORULATION-DELAYING PROTEIN SDPB"/>
    <property type="match status" value="1"/>
</dbReference>
<name>A0ABZ2BXP8_9RHOB</name>
<proteinExistence type="predicted"/>
<organism evidence="7 8">
    <name type="scientific">Roseobacter fucihabitans</name>
    <dbReference type="NCBI Taxonomy" id="1537242"/>
    <lineage>
        <taxon>Bacteria</taxon>
        <taxon>Pseudomonadati</taxon>
        <taxon>Pseudomonadota</taxon>
        <taxon>Alphaproteobacteria</taxon>
        <taxon>Rhodobacterales</taxon>
        <taxon>Roseobacteraceae</taxon>
        <taxon>Roseobacter</taxon>
    </lineage>
</organism>
<dbReference type="RefSeq" id="WP_187431351.1">
    <property type="nucleotide sequence ID" value="NZ_CP143423.1"/>
</dbReference>
<dbReference type="Proteomes" id="UP001318682">
    <property type="component" value="Chromosome"/>
</dbReference>
<keyword evidence="3 5" id="KW-1133">Transmembrane helix</keyword>
<evidence type="ECO:0000256" key="5">
    <source>
        <dbReference type="SAM" id="Phobius"/>
    </source>
</evidence>
<comment type="subcellular location">
    <subcellularLocation>
        <location evidence="1">Endomembrane system</location>
        <topology evidence="1">Multi-pass membrane protein</topology>
    </subcellularLocation>
</comment>
<gene>
    <name evidence="7" type="ORF">ROLI_030400</name>
</gene>
<feature type="domain" description="HTTM-like" evidence="6">
    <location>
        <begin position="30"/>
        <end position="304"/>
    </location>
</feature>
<evidence type="ECO:0000259" key="6">
    <source>
        <dbReference type="SMART" id="SM00752"/>
    </source>
</evidence>
<evidence type="ECO:0000313" key="7">
    <source>
        <dbReference type="EMBL" id="WVX49945.1"/>
    </source>
</evidence>
<evidence type="ECO:0000256" key="1">
    <source>
        <dbReference type="ARBA" id="ARBA00004127"/>
    </source>
</evidence>
<dbReference type="SMART" id="SM00752">
    <property type="entry name" value="HTTM"/>
    <property type="match status" value="1"/>
</dbReference>
<feature type="transmembrane region" description="Helical" evidence="5">
    <location>
        <begin position="242"/>
        <end position="260"/>
    </location>
</feature>
<evidence type="ECO:0000256" key="3">
    <source>
        <dbReference type="ARBA" id="ARBA00022989"/>
    </source>
</evidence>
<feature type="transmembrane region" description="Helical" evidence="5">
    <location>
        <begin position="266"/>
        <end position="294"/>
    </location>
</feature>